<evidence type="ECO:0000256" key="8">
    <source>
        <dbReference type="ARBA" id="ARBA00023136"/>
    </source>
</evidence>
<evidence type="ECO:0000256" key="9">
    <source>
        <dbReference type="ARBA" id="ARBA00023180"/>
    </source>
</evidence>
<dbReference type="GO" id="GO:0097638">
    <property type="term" value="P:L-arginine import across plasma membrane"/>
    <property type="evidence" value="ECO:0007669"/>
    <property type="project" value="TreeGrafter"/>
</dbReference>
<feature type="domain" description="Cationic amino acid transporter C-terminal" evidence="14">
    <location>
        <begin position="528"/>
        <end position="577"/>
    </location>
</feature>
<feature type="transmembrane region" description="Helical" evidence="13">
    <location>
        <begin position="468"/>
        <end position="485"/>
    </location>
</feature>
<dbReference type="GO" id="GO:0061459">
    <property type="term" value="F:L-arginine transmembrane transporter activity"/>
    <property type="evidence" value="ECO:0007669"/>
    <property type="project" value="TreeGrafter"/>
</dbReference>
<keyword evidence="9" id="KW-0325">Glycoprotein</keyword>
<reference evidence="15" key="1">
    <citation type="journal article" date="2023" name="G3 (Bethesda)">
        <title>A reference genome for the long-term kleptoplast-retaining sea slug Elysia crispata morphotype clarki.</title>
        <authorList>
            <person name="Eastman K.E."/>
            <person name="Pendleton A.L."/>
            <person name="Shaikh M.A."/>
            <person name="Suttiyut T."/>
            <person name="Ogas R."/>
            <person name="Tomko P."/>
            <person name="Gavelis G."/>
            <person name="Widhalm J.R."/>
            <person name="Wisecaver J.H."/>
        </authorList>
    </citation>
    <scope>NUCLEOTIDE SEQUENCE</scope>
    <source>
        <strain evidence="15">ECLA1</strain>
    </source>
</reference>
<dbReference type="NCBIfam" id="TIGR00906">
    <property type="entry name" value="2A0303"/>
    <property type="match status" value="1"/>
</dbReference>
<feature type="transmembrane region" description="Helical" evidence="13">
    <location>
        <begin position="192"/>
        <end position="209"/>
    </location>
</feature>
<feature type="transmembrane region" description="Helical" evidence="13">
    <location>
        <begin position="32"/>
        <end position="52"/>
    </location>
</feature>
<keyword evidence="6" id="KW-0029">Amino-acid transport</keyword>
<evidence type="ECO:0000256" key="2">
    <source>
        <dbReference type="ARBA" id="ARBA00008572"/>
    </source>
</evidence>
<evidence type="ECO:0000256" key="5">
    <source>
        <dbReference type="ARBA" id="ARBA00022692"/>
    </source>
</evidence>
<feature type="transmembrane region" description="Helical" evidence="13">
    <location>
        <begin position="95"/>
        <end position="116"/>
    </location>
</feature>
<evidence type="ECO:0000256" key="3">
    <source>
        <dbReference type="ARBA" id="ARBA00022448"/>
    </source>
</evidence>
<evidence type="ECO:0000256" key="7">
    <source>
        <dbReference type="ARBA" id="ARBA00022989"/>
    </source>
</evidence>
<feature type="transmembrane region" description="Helical" evidence="13">
    <location>
        <begin position="271"/>
        <end position="300"/>
    </location>
</feature>
<evidence type="ECO:0000256" key="6">
    <source>
        <dbReference type="ARBA" id="ARBA00022970"/>
    </source>
</evidence>
<dbReference type="Gene3D" id="1.20.1740.10">
    <property type="entry name" value="Amino acid/polyamine transporter I"/>
    <property type="match status" value="2"/>
</dbReference>
<sequence length="623" mass="67475">MGAADLFRKLVRKKVLLNSDLETSNLDRCLSVIDLIFLGVGCTLGAGLYVVIGQVARETAGPSVTISFLVAAIASAMAGLCYAEFAARLPRAGSAYVYSYVTVGELMAFVIGWNLILEYVIGTASMARAWSAYFDNMIGNHISNFFRDNMPIHVSWLSEYPDFFALAITLILTALLIVGVKESARFNNIFTGVNLLVVLYITLCGLFKVDTHNWNLSPDEVPPGKGQGGFMPYGISGTMAGAATCFYAFIGFDVVATTGEETKNPQRATPIAIVVSLAIVFLSYFSVSTVVTLMCPYFMLDPNAALPQIFERVGWGLARHFISIGALCGLSSSLLTGMVPLPRILYAMGSDGVIFRFMGEINPRTKTPLVGTAISGMFSGIMALIFDLHELVDMMSIGTLLAYTLVSVSVLILRYECVANLQAGNTLGKPSSTNQASPCHLMPAFKLKNLILHDCTEPTTVTAFVSKIAMACMCVFISLFSWLSIQAYDALGAREPWAICTGAVLGLGLAVCAVIIFLQPQNTIRLHFKVPFLPWLPIASVMINIYLMLKLSNATWIRFGVWMIVGFTIYFTYGIRHAGSSSGQGKDVSRSEDNITLPSAGQHALETSTFTEKDCLIDHDGPG</sequence>
<keyword evidence="4" id="KW-1003">Cell membrane</keyword>
<dbReference type="PANTHER" id="PTHR43243">
    <property type="entry name" value="INNER MEMBRANE TRANSPORTER YGJI-RELATED"/>
    <property type="match status" value="1"/>
</dbReference>
<evidence type="ECO:0000256" key="11">
    <source>
        <dbReference type="ARBA" id="ARBA00034423"/>
    </source>
</evidence>
<feature type="transmembrane region" description="Helical" evidence="13">
    <location>
        <begin position="229"/>
        <end position="250"/>
    </location>
</feature>
<keyword evidence="5 13" id="KW-0812">Transmembrane</keyword>
<dbReference type="InterPro" id="IPR029485">
    <property type="entry name" value="CAT_C"/>
</dbReference>
<dbReference type="Pfam" id="PF13906">
    <property type="entry name" value="AA_permease_C"/>
    <property type="match status" value="1"/>
</dbReference>
<dbReference type="GO" id="GO:0000064">
    <property type="term" value="F:L-ornithine transmembrane transporter activity"/>
    <property type="evidence" value="ECO:0007669"/>
    <property type="project" value="TreeGrafter"/>
</dbReference>
<comment type="similarity">
    <text evidence="2">Belongs to the amino acid-polyamine-organocation (APC) superfamily. Cationic amino acid transporter (CAT) (TC 2.A.3.3) family.</text>
</comment>
<evidence type="ECO:0000256" key="4">
    <source>
        <dbReference type="ARBA" id="ARBA00022475"/>
    </source>
</evidence>
<comment type="catalytic activity">
    <reaction evidence="10">
        <text>L-lysine(in) = L-lysine(out)</text>
        <dbReference type="Rhea" id="RHEA:70935"/>
        <dbReference type="ChEBI" id="CHEBI:32551"/>
    </reaction>
</comment>
<dbReference type="InterPro" id="IPR004755">
    <property type="entry name" value="Cat_AA_permease"/>
</dbReference>
<feature type="transmembrane region" description="Helical" evidence="13">
    <location>
        <begin position="367"/>
        <end position="388"/>
    </location>
</feature>
<feature type="transmembrane region" description="Helical" evidence="13">
    <location>
        <begin position="394"/>
        <end position="413"/>
    </location>
</feature>
<feature type="transmembrane region" description="Helical" evidence="13">
    <location>
        <begin position="320"/>
        <end position="346"/>
    </location>
</feature>
<evidence type="ECO:0000313" key="15">
    <source>
        <dbReference type="EMBL" id="KAK3743464.1"/>
    </source>
</evidence>
<evidence type="ECO:0000256" key="10">
    <source>
        <dbReference type="ARBA" id="ARBA00034422"/>
    </source>
</evidence>
<evidence type="ECO:0000256" key="12">
    <source>
        <dbReference type="ARBA" id="ARBA00034450"/>
    </source>
</evidence>
<evidence type="ECO:0000256" key="13">
    <source>
        <dbReference type="SAM" id="Phobius"/>
    </source>
</evidence>
<comment type="catalytic activity">
    <reaction evidence="11">
        <text>L-arginine(in) = L-arginine(out)</text>
        <dbReference type="Rhea" id="RHEA:32143"/>
        <dbReference type="ChEBI" id="CHEBI:32682"/>
    </reaction>
</comment>
<dbReference type="Proteomes" id="UP001283361">
    <property type="component" value="Unassembled WGS sequence"/>
</dbReference>
<dbReference type="FunFam" id="1.20.1740.10:FF:000010">
    <property type="entry name" value="probable cationic amino acid transporter"/>
    <property type="match status" value="1"/>
</dbReference>
<name>A0AAE1CXG9_9GAST</name>
<feature type="transmembrane region" description="Helical" evidence="13">
    <location>
        <begin position="497"/>
        <end position="518"/>
    </location>
</feature>
<dbReference type="Pfam" id="PF13520">
    <property type="entry name" value="AA_permease_2"/>
    <property type="match status" value="1"/>
</dbReference>
<dbReference type="FunFam" id="1.20.1740.10:FF:000024">
    <property type="entry name" value="High affinity cationic amino acid transporter 1"/>
    <property type="match status" value="1"/>
</dbReference>
<evidence type="ECO:0000256" key="1">
    <source>
        <dbReference type="ARBA" id="ARBA00004651"/>
    </source>
</evidence>
<feature type="transmembrane region" description="Helical" evidence="13">
    <location>
        <begin position="555"/>
        <end position="573"/>
    </location>
</feature>
<keyword evidence="16" id="KW-1185">Reference proteome</keyword>
<feature type="transmembrane region" description="Helical" evidence="13">
    <location>
        <begin position="530"/>
        <end position="549"/>
    </location>
</feature>
<dbReference type="AlphaFoldDB" id="A0AAE1CXG9"/>
<comment type="catalytic activity">
    <reaction evidence="12">
        <text>L-ornithine(in) = L-ornithine(out)</text>
        <dbReference type="Rhea" id="RHEA:71199"/>
        <dbReference type="ChEBI" id="CHEBI:46911"/>
    </reaction>
</comment>
<dbReference type="GO" id="GO:0015189">
    <property type="term" value="F:L-lysine transmembrane transporter activity"/>
    <property type="evidence" value="ECO:0007669"/>
    <property type="project" value="TreeGrafter"/>
</dbReference>
<dbReference type="PANTHER" id="PTHR43243:SF105">
    <property type="entry name" value="CATIONIC AMINO ACID TRANSPORTER C-TERMINAL DOMAIN-CONTAINING PROTEIN"/>
    <property type="match status" value="1"/>
</dbReference>
<accession>A0AAE1CXG9</accession>
<proteinExistence type="inferred from homology"/>
<dbReference type="PIRSF" id="PIRSF006060">
    <property type="entry name" value="AA_transporter"/>
    <property type="match status" value="1"/>
</dbReference>
<gene>
    <name evidence="15" type="ORF">RRG08_011308</name>
</gene>
<organism evidence="15 16">
    <name type="scientific">Elysia crispata</name>
    <name type="common">lettuce slug</name>
    <dbReference type="NCBI Taxonomy" id="231223"/>
    <lineage>
        <taxon>Eukaryota</taxon>
        <taxon>Metazoa</taxon>
        <taxon>Spiralia</taxon>
        <taxon>Lophotrochozoa</taxon>
        <taxon>Mollusca</taxon>
        <taxon>Gastropoda</taxon>
        <taxon>Heterobranchia</taxon>
        <taxon>Euthyneura</taxon>
        <taxon>Panpulmonata</taxon>
        <taxon>Sacoglossa</taxon>
        <taxon>Placobranchoidea</taxon>
        <taxon>Plakobranchidae</taxon>
        <taxon>Elysia</taxon>
    </lineage>
</organism>
<keyword evidence="8 13" id="KW-0472">Membrane</keyword>
<dbReference type="EMBL" id="JAWDGP010006306">
    <property type="protein sequence ID" value="KAK3743464.1"/>
    <property type="molecule type" value="Genomic_DNA"/>
</dbReference>
<keyword evidence="7 13" id="KW-1133">Transmembrane helix</keyword>
<evidence type="ECO:0000313" key="16">
    <source>
        <dbReference type="Proteomes" id="UP001283361"/>
    </source>
</evidence>
<dbReference type="InterPro" id="IPR002293">
    <property type="entry name" value="AA/rel_permease1"/>
</dbReference>
<comment type="subcellular location">
    <subcellularLocation>
        <location evidence="1">Cell membrane</location>
        <topology evidence="1">Multi-pass membrane protein</topology>
    </subcellularLocation>
</comment>
<evidence type="ECO:0000259" key="14">
    <source>
        <dbReference type="Pfam" id="PF13906"/>
    </source>
</evidence>
<comment type="caution">
    <text evidence="15">The sequence shown here is derived from an EMBL/GenBank/DDBJ whole genome shotgun (WGS) entry which is preliminary data.</text>
</comment>
<dbReference type="GO" id="GO:0005886">
    <property type="term" value="C:plasma membrane"/>
    <property type="evidence" value="ECO:0007669"/>
    <property type="project" value="UniProtKB-SubCell"/>
</dbReference>
<keyword evidence="3" id="KW-0813">Transport</keyword>
<feature type="transmembrane region" description="Helical" evidence="13">
    <location>
        <begin position="163"/>
        <end position="180"/>
    </location>
</feature>
<protein>
    <recommendedName>
        <fullName evidence="14">Cationic amino acid transporter C-terminal domain-containing protein</fullName>
    </recommendedName>
</protein>
<feature type="transmembrane region" description="Helical" evidence="13">
    <location>
        <begin position="64"/>
        <end position="83"/>
    </location>
</feature>